<dbReference type="InterPro" id="IPR026001">
    <property type="entry name" value="Abi-like_C"/>
</dbReference>
<gene>
    <name evidence="2" type="ORF">NMK50_07220</name>
</gene>
<sequence>MKSQIPPAIIGLLSQILPEHYSVKLLNDLFFSTPSAPNADPFDSKATMIKKRLHAINKECPEPLEVLGQLLCDFLEKEYYDPDPTGLDLQLYDKMLKLQRDKDAVLEKLKEYDFEYQRGGYITKLGLLSIEELQKRIAEKGLLAVEIEAKRALEKIEHDPGSAVLFATNLLEASCKAYLDHHSLSYKDTAYTLRALWKAVVTNAKIDPENMQQEKLKNQDLDANDLKMIASGLNKIVQGTMNLRNKKGAAHGHSEGNFKKINLKPRHARLTFNAAHTLSVYILELIDQSTVIKTP</sequence>
<name>A0ABY5ERI1_9HYPH</name>
<dbReference type="Pfam" id="PF14355">
    <property type="entry name" value="Abi_C"/>
    <property type="match status" value="1"/>
</dbReference>
<feature type="domain" description="Abortive infection protein-like C-terminal" evidence="1">
    <location>
        <begin position="213"/>
        <end position="284"/>
    </location>
</feature>
<organism evidence="2 3">
    <name type="scientific">Bartonella harrusi</name>
    <dbReference type="NCBI Taxonomy" id="2961895"/>
    <lineage>
        <taxon>Bacteria</taxon>
        <taxon>Pseudomonadati</taxon>
        <taxon>Pseudomonadota</taxon>
        <taxon>Alphaproteobacteria</taxon>
        <taxon>Hyphomicrobiales</taxon>
        <taxon>Bartonellaceae</taxon>
        <taxon>Bartonella</taxon>
    </lineage>
</organism>
<protein>
    <submittedName>
        <fullName evidence="2">Abortive infection family protein</fullName>
    </submittedName>
</protein>
<evidence type="ECO:0000313" key="3">
    <source>
        <dbReference type="Proteomes" id="UP001059475"/>
    </source>
</evidence>
<proteinExistence type="predicted"/>
<evidence type="ECO:0000259" key="1">
    <source>
        <dbReference type="Pfam" id="PF14355"/>
    </source>
</evidence>
<keyword evidence="3" id="KW-1185">Reference proteome</keyword>
<evidence type="ECO:0000313" key="2">
    <source>
        <dbReference type="EMBL" id="UTO28006.1"/>
    </source>
</evidence>
<dbReference type="EMBL" id="CP101114">
    <property type="protein sequence ID" value="UTO28006.1"/>
    <property type="molecule type" value="Genomic_DNA"/>
</dbReference>
<dbReference type="Proteomes" id="UP001059475">
    <property type="component" value="Chromosome"/>
</dbReference>
<accession>A0ABY5ERI1</accession>
<reference evidence="2" key="1">
    <citation type="submission" date="2022-07" db="EMBL/GenBank/DDBJ databases">
        <title>First report of Bartonella spp. in marsupials in Brazil, with a description of Bartonella harrusi sp. nov. and new proposal for taxonomic reclassification of species of the genus Bartonella.</title>
        <authorList>
            <person name="Amaral R.B."/>
        </authorList>
    </citation>
    <scope>NUCLEOTIDE SEQUENCE</scope>
    <source>
        <strain evidence="2">117A</strain>
    </source>
</reference>
<dbReference type="RefSeq" id="WP_254769919.1">
    <property type="nucleotide sequence ID" value="NZ_CP101114.1"/>
</dbReference>